<dbReference type="Proteomes" id="UP001642540">
    <property type="component" value="Unassembled WGS sequence"/>
</dbReference>
<feature type="transmembrane region" description="Helical" evidence="8">
    <location>
        <begin position="69"/>
        <end position="92"/>
    </location>
</feature>
<feature type="compositionally biased region" description="Polar residues" evidence="7">
    <location>
        <begin position="8"/>
        <end position="18"/>
    </location>
</feature>
<protein>
    <recommendedName>
        <fullName evidence="11">Ninjurin-1</fullName>
    </recommendedName>
</protein>
<proteinExistence type="inferred from homology"/>
<feature type="transmembrane region" description="Helical" evidence="8">
    <location>
        <begin position="112"/>
        <end position="133"/>
    </location>
</feature>
<evidence type="ECO:0000256" key="1">
    <source>
        <dbReference type="ARBA" id="ARBA00004141"/>
    </source>
</evidence>
<evidence type="ECO:0000313" key="9">
    <source>
        <dbReference type="EMBL" id="CAL8127391.1"/>
    </source>
</evidence>
<evidence type="ECO:0000256" key="4">
    <source>
        <dbReference type="ARBA" id="ARBA00022889"/>
    </source>
</evidence>
<keyword evidence="3 8" id="KW-0812">Transmembrane</keyword>
<comment type="similarity">
    <text evidence="2">Belongs to the ninjurin family.</text>
</comment>
<organism evidence="9 10">
    <name type="scientific">Orchesella dallaii</name>
    <dbReference type="NCBI Taxonomy" id="48710"/>
    <lineage>
        <taxon>Eukaryota</taxon>
        <taxon>Metazoa</taxon>
        <taxon>Ecdysozoa</taxon>
        <taxon>Arthropoda</taxon>
        <taxon>Hexapoda</taxon>
        <taxon>Collembola</taxon>
        <taxon>Entomobryomorpha</taxon>
        <taxon>Entomobryoidea</taxon>
        <taxon>Orchesellidae</taxon>
        <taxon>Orchesellinae</taxon>
        <taxon>Orchesella</taxon>
    </lineage>
</organism>
<evidence type="ECO:0000256" key="8">
    <source>
        <dbReference type="SAM" id="Phobius"/>
    </source>
</evidence>
<keyword evidence="5 8" id="KW-1133">Transmembrane helix</keyword>
<dbReference type="EMBL" id="CAXLJM020000072">
    <property type="protein sequence ID" value="CAL8127391.1"/>
    <property type="molecule type" value="Genomic_DNA"/>
</dbReference>
<name>A0ABP1RED4_9HEXA</name>
<dbReference type="Pfam" id="PF04923">
    <property type="entry name" value="Ninjurin"/>
    <property type="match status" value="1"/>
</dbReference>
<dbReference type="PANTHER" id="PTHR12316:SF17">
    <property type="entry name" value="NINJURIN C, ISOFORM D"/>
    <property type="match status" value="1"/>
</dbReference>
<evidence type="ECO:0000256" key="6">
    <source>
        <dbReference type="ARBA" id="ARBA00023136"/>
    </source>
</evidence>
<dbReference type="InterPro" id="IPR007007">
    <property type="entry name" value="Ninjurin"/>
</dbReference>
<comment type="caution">
    <text evidence="9">The sequence shown here is derived from an EMBL/GenBank/DDBJ whole genome shotgun (WGS) entry which is preliminary data.</text>
</comment>
<evidence type="ECO:0008006" key="11">
    <source>
        <dbReference type="Google" id="ProtNLM"/>
    </source>
</evidence>
<evidence type="ECO:0000313" key="10">
    <source>
        <dbReference type="Proteomes" id="UP001642540"/>
    </source>
</evidence>
<keyword evidence="4" id="KW-0130">Cell adhesion</keyword>
<comment type="subcellular location">
    <subcellularLocation>
        <location evidence="1">Membrane</location>
        <topology evidence="1">Multi-pass membrane protein</topology>
    </subcellularLocation>
</comment>
<evidence type="ECO:0000256" key="7">
    <source>
        <dbReference type="SAM" id="MobiDB-lite"/>
    </source>
</evidence>
<evidence type="ECO:0000256" key="2">
    <source>
        <dbReference type="ARBA" id="ARBA00008141"/>
    </source>
</evidence>
<sequence>MEHKMNLSVENTSGSPRTRSPYVSKKTIAQGMLDVALLSSHTSQLVQLLSKYDTTTEATNRSGFHTTAIVLLIISITLQVMVGILLITIGILDGQVNRRRSLSKTLNSVTTILVFVITAISVVIPSFTIGHVSPHHYEKPIFK</sequence>
<evidence type="ECO:0000256" key="5">
    <source>
        <dbReference type="ARBA" id="ARBA00022989"/>
    </source>
</evidence>
<gene>
    <name evidence="9" type="ORF">ODALV1_LOCUS21816</name>
</gene>
<reference evidence="9 10" key="1">
    <citation type="submission" date="2024-08" db="EMBL/GenBank/DDBJ databases">
        <authorList>
            <person name="Cucini C."/>
            <person name="Frati F."/>
        </authorList>
    </citation>
    <scope>NUCLEOTIDE SEQUENCE [LARGE SCALE GENOMIC DNA]</scope>
</reference>
<accession>A0ABP1RED4</accession>
<dbReference type="PANTHER" id="PTHR12316">
    <property type="entry name" value="NINJURIN-RELATED"/>
    <property type="match status" value="1"/>
</dbReference>
<evidence type="ECO:0000256" key="3">
    <source>
        <dbReference type="ARBA" id="ARBA00022692"/>
    </source>
</evidence>
<keyword evidence="6 8" id="KW-0472">Membrane</keyword>
<feature type="region of interest" description="Disordered" evidence="7">
    <location>
        <begin position="1"/>
        <end position="21"/>
    </location>
</feature>
<keyword evidence="10" id="KW-1185">Reference proteome</keyword>